<dbReference type="PANTHER" id="PTHR34385">
    <property type="entry name" value="D-ALANYL-D-ALANINE CARBOXYPEPTIDASE"/>
    <property type="match status" value="1"/>
</dbReference>
<keyword evidence="3" id="KW-1185">Reference proteome</keyword>
<evidence type="ECO:0000259" key="1">
    <source>
        <dbReference type="Pfam" id="PF02557"/>
    </source>
</evidence>
<accession>A0ABS1SZ29</accession>
<sequence>MQRAAVSDGIDLQICSGYRNFEKQLSIWNAKASGKRVLLNRESQPVSIESLSSNQLINLILIWSAIPGMSRHHWGTDIDIFDANKISREQLRLIPSEYQVNGPCFELNQWLNKHAQDYGFYRPYQPQLSGVSPEPWHLSYFPISAAYLEAYDLQSVKSVLASSDILEKETILAQLESLINEYVIRVAPIPNSQ</sequence>
<protein>
    <submittedName>
        <fullName evidence="2">M15 family metallopeptidase</fullName>
    </submittedName>
</protein>
<dbReference type="Proteomes" id="UP000604898">
    <property type="component" value="Unassembled WGS sequence"/>
</dbReference>
<dbReference type="EMBL" id="JAESVD010000006">
    <property type="protein sequence ID" value="MBL4913801.1"/>
    <property type="molecule type" value="Genomic_DNA"/>
</dbReference>
<reference evidence="2 3" key="1">
    <citation type="submission" date="2021-01" db="EMBL/GenBank/DDBJ databases">
        <title>Genome sequence of Shewanella schlegeliana JCM 11561.</title>
        <authorList>
            <person name="Zhang H."/>
            <person name="Li C."/>
        </authorList>
    </citation>
    <scope>NUCLEOTIDE SEQUENCE [LARGE SCALE GENOMIC DNA]</scope>
    <source>
        <strain evidence="2 3">JCM 11561</strain>
    </source>
</reference>
<dbReference type="InterPro" id="IPR052179">
    <property type="entry name" value="DD-CPase-like"/>
</dbReference>
<dbReference type="InterPro" id="IPR009045">
    <property type="entry name" value="Zn_M74/Hedgehog-like"/>
</dbReference>
<dbReference type="PANTHER" id="PTHR34385:SF1">
    <property type="entry name" value="PEPTIDOGLYCAN L-ALANYL-D-GLUTAMATE ENDOPEPTIDASE CWLK"/>
    <property type="match status" value="1"/>
</dbReference>
<evidence type="ECO:0000313" key="3">
    <source>
        <dbReference type="Proteomes" id="UP000604898"/>
    </source>
</evidence>
<dbReference type="Pfam" id="PF02557">
    <property type="entry name" value="VanY"/>
    <property type="match status" value="1"/>
</dbReference>
<comment type="caution">
    <text evidence="2">The sequence shown here is derived from an EMBL/GenBank/DDBJ whole genome shotgun (WGS) entry which is preliminary data.</text>
</comment>
<proteinExistence type="predicted"/>
<dbReference type="Gene3D" id="3.30.1380.10">
    <property type="match status" value="1"/>
</dbReference>
<name>A0ABS1SZ29_9GAMM</name>
<gene>
    <name evidence="2" type="ORF">JMA39_11790</name>
</gene>
<dbReference type="InterPro" id="IPR003709">
    <property type="entry name" value="VanY-like_core_dom"/>
</dbReference>
<organism evidence="2 3">
    <name type="scientific">Shewanella schlegeliana</name>
    <dbReference type="NCBI Taxonomy" id="190308"/>
    <lineage>
        <taxon>Bacteria</taxon>
        <taxon>Pseudomonadati</taxon>
        <taxon>Pseudomonadota</taxon>
        <taxon>Gammaproteobacteria</taxon>
        <taxon>Alteromonadales</taxon>
        <taxon>Shewanellaceae</taxon>
        <taxon>Shewanella</taxon>
    </lineage>
</organism>
<dbReference type="CDD" id="cd14847">
    <property type="entry name" value="DD-carboxypeptidase_like"/>
    <property type="match status" value="1"/>
</dbReference>
<feature type="domain" description="D-alanyl-D-alanine carboxypeptidase-like core" evidence="1">
    <location>
        <begin position="1"/>
        <end position="142"/>
    </location>
</feature>
<evidence type="ECO:0000313" key="2">
    <source>
        <dbReference type="EMBL" id="MBL4913801.1"/>
    </source>
</evidence>
<dbReference type="SUPFAM" id="SSF55166">
    <property type="entry name" value="Hedgehog/DD-peptidase"/>
    <property type="match status" value="1"/>
</dbReference>